<keyword evidence="3" id="KW-1185">Reference proteome</keyword>
<dbReference type="InterPro" id="IPR013491">
    <property type="entry name" value="Tape_meas_N"/>
</dbReference>
<accession>K7A347</accession>
<evidence type="ECO:0000313" key="3">
    <source>
        <dbReference type="Proteomes" id="UP000011864"/>
    </source>
</evidence>
<sequence length="649" mass="68152">MANDYTFFIRGKDGTAGAFASLKSSLSSTTKLAAGLAAAFGLNKLREAADEWTNINNKLRLVTKSEEDLIDVRGKLLSLSVETRSELETTVSLYARLQRATEEANLTQVELLDITKAINQSFAISGATVTEATASITQLTQALASGVLRGQEFNSISEQAPRLLEALTDALGVTRGELRNMAKDGVLTSEIVIDAIKGSSNAIADEFATAVPTASQALTVLGTSLTVAIGKLDEATGASNSFSQSIIGIGQAIQQSVIGIETLDSLGNLLESLIEKRETLLGASGPNSENLLASVNDAIVETEAKLRKLEDQIAFDKEYKVTLDMIFEGTGIVRPDDLLNEILGDSFSSLSGSAGGVGQEAAKGYADGVWNAFQSQLDFNKESAGVNELFAGGGETFQDDYWKGFEENGFTAFETLIETSDTFWESLQGQILSTTENFDALWGGTFDRFAEGIGQSTATAIMEQKNLGDAAQEIARGAVHSLIAGLVEIGVKKLALFAIEKTISTTGKAVEVATAIPTALAVATAWAPAAAMASLASFGANAAPASAGITATVGLSEGLALAGSFEGGGYIPDGPRSGGLDGRGGRLAMIHPDETIIDHKKSGSPAGQSLMFNFSPMINSRRPGDIIDELESIKKPLMRMIQSAINDPM</sequence>
<organism evidence="2 3">
    <name type="scientific">Paraglaciecola psychrophila 170</name>
    <dbReference type="NCBI Taxonomy" id="1129794"/>
    <lineage>
        <taxon>Bacteria</taxon>
        <taxon>Pseudomonadati</taxon>
        <taxon>Pseudomonadota</taxon>
        <taxon>Gammaproteobacteria</taxon>
        <taxon>Alteromonadales</taxon>
        <taxon>Alteromonadaceae</taxon>
        <taxon>Paraglaciecola</taxon>
    </lineage>
</organism>
<dbReference type="Proteomes" id="UP000011864">
    <property type="component" value="Chromosome"/>
</dbReference>
<dbReference type="KEGG" id="gps:C427_2434"/>
<dbReference type="Pfam" id="PF20155">
    <property type="entry name" value="TMP_3"/>
    <property type="match status" value="1"/>
</dbReference>
<dbReference type="HOGENOM" id="CLU_432664_0_0_6"/>
<dbReference type="AlphaFoldDB" id="K7A347"/>
<name>K7A347_9ALTE</name>
<evidence type="ECO:0000313" key="2">
    <source>
        <dbReference type="EMBL" id="AGH44543.1"/>
    </source>
</evidence>
<dbReference type="STRING" id="1129794.C427_2434"/>
<dbReference type="PATRIC" id="fig|1129794.4.peg.2413"/>
<reference evidence="2 3" key="1">
    <citation type="journal article" date="2013" name="Genome Announc.">
        <title>Complete Genome Sequence of Glaciecola psychrophila Strain 170T.</title>
        <authorList>
            <person name="Yin J."/>
            <person name="Chen J."/>
            <person name="Liu G."/>
            <person name="Yu Y."/>
            <person name="Song L."/>
            <person name="Wang X."/>
            <person name="Qu X."/>
        </authorList>
    </citation>
    <scope>NUCLEOTIDE SEQUENCE [LARGE SCALE GENOMIC DNA]</scope>
    <source>
        <strain evidence="2 3">170</strain>
    </source>
</reference>
<dbReference type="EMBL" id="CP003837">
    <property type="protein sequence ID" value="AGH44543.1"/>
    <property type="molecule type" value="Genomic_DNA"/>
</dbReference>
<gene>
    <name evidence="2" type="ORF">C427_2434</name>
</gene>
<evidence type="ECO:0000259" key="1">
    <source>
        <dbReference type="Pfam" id="PF20155"/>
    </source>
</evidence>
<protein>
    <recommendedName>
        <fullName evidence="1">Tape measure protein N-terminal domain-containing protein</fullName>
    </recommendedName>
</protein>
<proteinExistence type="predicted"/>
<dbReference type="NCBIfam" id="TIGR02675">
    <property type="entry name" value="tape_meas_nterm"/>
    <property type="match status" value="1"/>
</dbReference>
<feature type="domain" description="Tape measure protein N-terminal" evidence="1">
    <location>
        <begin position="45"/>
        <end position="234"/>
    </location>
</feature>
<dbReference type="RefSeq" id="WP_007636458.1">
    <property type="nucleotide sequence ID" value="NC_020514.1"/>
</dbReference>
<dbReference type="OrthoDB" id="8019720at2"/>
<dbReference type="eggNOG" id="COG5281">
    <property type="taxonomic scope" value="Bacteria"/>
</dbReference>